<dbReference type="SUPFAM" id="SSF53681">
    <property type="entry name" value="Aspartate/glutamate racemase"/>
    <property type="match status" value="2"/>
</dbReference>
<evidence type="ECO:0000256" key="1">
    <source>
        <dbReference type="ARBA" id="ARBA00007847"/>
    </source>
</evidence>
<keyword evidence="2" id="KW-0413">Isomerase</keyword>
<dbReference type="PANTHER" id="PTHR21198">
    <property type="entry name" value="GLUTAMATE RACEMASE"/>
    <property type="match status" value="1"/>
</dbReference>
<accession>A0AB39KQ98</accession>
<dbReference type="EMBL" id="CP158375">
    <property type="protein sequence ID" value="XDO95987.1"/>
    <property type="molecule type" value="Genomic_DNA"/>
</dbReference>
<evidence type="ECO:0000256" key="2">
    <source>
        <dbReference type="ARBA" id="ARBA00023235"/>
    </source>
</evidence>
<sequence length="241" mass="26635">MTSASNSALPTIGLIGGMSWESSAEYYRIINQRTREALGQTASAQCLMWSFDFSRIEALQHDGRWDELTDLMIDAARRLEAGGADFLVICTNTMHRMAPAIEAAVKAPLLHIADATGMRIVADGHRRVGLLGTAFTMEKDFYKGRLAERFGLEVIVPWEEDRKVVHDVIYQELICGRIEPASREAYRQIIARLVEAGAEAIILGCTEIILLVGQEDSAVPVYDTTSIHAHAACDRALGMRK</sequence>
<dbReference type="PANTHER" id="PTHR21198:SF7">
    <property type="entry name" value="ASPARTATE-GLUTAMATE RACEMASE FAMILY"/>
    <property type="match status" value="1"/>
</dbReference>
<dbReference type="InterPro" id="IPR001920">
    <property type="entry name" value="Asp/Glu_race"/>
</dbReference>
<dbReference type="InterPro" id="IPR004380">
    <property type="entry name" value="Asp_race"/>
</dbReference>
<dbReference type="AlphaFoldDB" id="A0AB39KQ98"/>
<organism evidence="3">
    <name type="scientific">Caulobacter sp. 73W</name>
    <dbReference type="NCBI Taxonomy" id="3161137"/>
    <lineage>
        <taxon>Bacteria</taxon>
        <taxon>Pseudomonadati</taxon>
        <taxon>Pseudomonadota</taxon>
        <taxon>Alphaproteobacteria</taxon>
        <taxon>Caulobacterales</taxon>
        <taxon>Caulobacteraceae</taxon>
        <taxon>Caulobacter</taxon>
    </lineage>
</organism>
<dbReference type="NCBIfam" id="TIGR00035">
    <property type="entry name" value="asp_race"/>
    <property type="match status" value="1"/>
</dbReference>
<evidence type="ECO:0000313" key="3">
    <source>
        <dbReference type="EMBL" id="XDO95987.1"/>
    </source>
</evidence>
<dbReference type="Gene3D" id="3.40.50.1860">
    <property type="match status" value="2"/>
</dbReference>
<proteinExistence type="inferred from homology"/>
<dbReference type="GO" id="GO:0047661">
    <property type="term" value="F:amino-acid racemase activity"/>
    <property type="evidence" value="ECO:0007669"/>
    <property type="project" value="InterPro"/>
</dbReference>
<gene>
    <name evidence="3" type="ORF">ABOZ73_14470</name>
</gene>
<protein>
    <submittedName>
        <fullName evidence="3">Aspartate/glutamate racemase family protein</fullName>
    </submittedName>
</protein>
<comment type="similarity">
    <text evidence="1">Belongs to the aspartate/glutamate racemases family.</text>
</comment>
<reference evidence="3" key="1">
    <citation type="submission" date="2024-06" db="EMBL/GenBank/DDBJ databases">
        <title>Caulobacter inopinatus, sp. nov.</title>
        <authorList>
            <person name="Donachie S.P."/>
        </authorList>
    </citation>
    <scope>NUCLEOTIDE SEQUENCE</scope>
    <source>
        <strain evidence="3">73W</strain>
    </source>
</reference>
<name>A0AB39KQ98_9CAUL</name>
<dbReference type="InterPro" id="IPR015942">
    <property type="entry name" value="Asp/Glu/hydantoin_racemase"/>
</dbReference>
<dbReference type="Pfam" id="PF01177">
    <property type="entry name" value="Asp_Glu_race"/>
    <property type="match status" value="1"/>
</dbReference>
<dbReference type="RefSeq" id="WP_369058843.1">
    <property type="nucleotide sequence ID" value="NZ_CP158375.1"/>
</dbReference>